<dbReference type="Proteomes" id="UP000765509">
    <property type="component" value="Unassembled WGS sequence"/>
</dbReference>
<feature type="region of interest" description="Disordered" evidence="1">
    <location>
        <begin position="1"/>
        <end position="65"/>
    </location>
</feature>
<keyword evidence="3" id="KW-1185">Reference proteome</keyword>
<feature type="compositionally biased region" description="Polar residues" evidence="1">
    <location>
        <begin position="45"/>
        <end position="62"/>
    </location>
</feature>
<dbReference type="EMBL" id="AVOT02034149">
    <property type="protein sequence ID" value="MBW0528202.1"/>
    <property type="molecule type" value="Genomic_DNA"/>
</dbReference>
<evidence type="ECO:0000256" key="1">
    <source>
        <dbReference type="SAM" id="MobiDB-lite"/>
    </source>
</evidence>
<feature type="region of interest" description="Disordered" evidence="1">
    <location>
        <begin position="84"/>
        <end position="128"/>
    </location>
</feature>
<evidence type="ECO:0000313" key="2">
    <source>
        <dbReference type="EMBL" id="MBW0528202.1"/>
    </source>
</evidence>
<feature type="compositionally biased region" description="Basic and acidic residues" evidence="1">
    <location>
        <begin position="84"/>
        <end position="102"/>
    </location>
</feature>
<sequence length="239" mass="27308">MLKYIHSLNQESENHINKPLSSSSKSHSSSSSESYHYKLLPKSKSPGQKSQESLSDLISTPNTRRKEDSLKEFFFNLIKEYKERKQEESKFEGKTYKVKKMDQQSTSKLPPLPEDTVEGQYEEENGGEDQTVKIQSFIKHIRPENSPISPAPGPRAISTPETEPRINNIPRRAFVSKPNNASPLQQQVLKQERPVAKIKAKDYNLNFNGEEVENFIKKAERIAQIEGETDKDLAIQMAF</sequence>
<proteinExistence type="predicted"/>
<dbReference type="AlphaFoldDB" id="A0A9Q3EYC7"/>
<feature type="compositionally biased region" description="Acidic residues" evidence="1">
    <location>
        <begin position="115"/>
        <end position="127"/>
    </location>
</feature>
<feature type="compositionally biased region" description="Low complexity" evidence="1">
    <location>
        <begin position="21"/>
        <end position="38"/>
    </location>
</feature>
<accession>A0A9Q3EYC7</accession>
<evidence type="ECO:0000313" key="3">
    <source>
        <dbReference type="Proteomes" id="UP000765509"/>
    </source>
</evidence>
<comment type="caution">
    <text evidence="2">The sequence shown here is derived from an EMBL/GenBank/DDBJ whole genome shotgun (WGS) entry which is preliminary data.</text>
</comment>
<gene>
    <name evidence="2" type="ORF">O181_067917</name>
</gene>
<feature type="region of interest" description="Disordered" evidence="1">
    <location>
        <begin position="142"/>
        <end position="183"/>
    </location>
</feature>
<organism evidence="2 3">
    <name type="scientific">Austropuccinia psidii MF-1</name>
    <dbReference type="NCBI Taxonomy" id="1389203"/>
    <lineage>
        <taxon>Eukaryota</taxon>
        <taxon>Fungi</taxon>
        <taxon>Dikarya</taxon>
        <taxon>Basidiomycota</taxon>
        <taxon>Pucciniomycotina</taxon>
        <taxon>Pucciniomycetes</taxon>
        <taxon>Pucciniales</taxon>
        <taxon>Sphaerophragmiaceae</taxon>
        <taxon>Austropuccinia</taxon>
    </lineage>
</organism>
<protein>
    <submittedName>
        <fullName evidence="2">Uncharacterized protein</fullName>
    </submittedName>
</protein>
<name>A0A9Q3EYC7_9BASI</name>
<reference evidence="2" key="1">
    <citation type="submission" date="2021-03" db="EMBL/GenBank/DDBJ databases">
        <title>Draft genome sequence of rust myrtle Austropuccinia psidii MF-1, a brazilian biotype.</title>
        <authorList>
            <person name="Quecine M.C."/>
            <person name="Pachon D.M.R."/>
            <person name="Bonatelli M.L."/>
            <person name="Correr F.H."/>
            <person name="Franceschini L.M."/>
            <person name="Leite T.F."/>
            <person name="Margarido G.R.A."/>
            <person name="Almeida C.A."/>
            <person name="Ferrarezi J.A."/>
            <person name="Labate C.A."/>
        </authorList>
    </citation>
    <scope>NUCLEOTIDE SEQUENCE</scope>
    <source>
        <strain evidence="2">MF-1</strain>
    </source>
</reference>